<dbReference type="PROSITE" id="PS51257">
    <property type="entry name" value="PROKAR_LIPOPROTEIN"/>
    <property type="match status" value="1"/>
</dbReference>
<reference evidence="2 3" key="1">
    <citation type="submission" date="2020-04" db="EMBL/GenBank/DDBJ databases">
        <authorList>
            <person name="Yin C."/>
        </authorList>
    </citation>
    <scope>NUCLEOTIDE SEQUENCE [LARGE SCALE GENOMIC DNA]</scope>
    <source>
        <strain evidence="2 3">Ae27</strain>
    </source>
</reference>
<name>A0A847S3G6_9BACT</name>
<protein>
    <submittedName>
        <fullName evidence="2">Uncharacterized protein</fullName>
    </submittedName>
</protein>
<keyword evidence="3" id="KW-1185">Reference proteome</keyword>
<comment type="caution">
    <text evidence="2">The sequence shown here is derived from an EMBL/GenBank/DDBJ whole genome shotgun (WGS) entry which is preliminary data.</text>
</comment>
<dbReference type="AlphaFoldDB" id="A0A847S3G6"/>
<feature type="compositionally biased region" description="Basic and acidic residues" evidence="1">
    <location>
        <begin position="24"/>
        <end position="34"/>
    </location>
</feature>
<dbReference type="EMBL" id="JABAIA010000004">
    <property type="protein sequence ID" value="NLR68984.1"/>
    <property type="molecule type" value="Genomic_DNA"/>
</dbReference>
<sequence>MLRKFIPVVGLVAVGILACSKSDKSDPIPVDPKDSTSTGTGPGNPIGSITGDTIALNIKGDSAYFPYVIGMKLNYETKEIWSSKVVGFTVQRVANIVTDTARYVIFQENSTGKDSLLYYQVKPDGFYQFENATSQPKAAALIWKLVDGKADNWVEEKPELDGVTTCTNKITGRKETVTVGKKVYQNVTRVETVRHFVGPRSEGISKYAAYYAPGIGLIQLATGIDTTKLISITLPK</sequence>
<organism evidence="2 3">
    <name type="scientific">Chitinophaga varians</name>
    <dbReference type="NCBI Taxonomy" id="2202339"/>
    <lineage>
        <taxon>Bacteria</taxon>
        <taxon>Pseudomonadati</taxon>
        <taxon>Bacteroidota</taxon>
        <taxon>Chitinophagia</taxon>
        <taxon>Chitinophagales</taxon>
        <taxon>Chitinophagaceae</taxon>
        <taxon>Chitinophaga</taxon>
    </lineage>
</organism>
<evidence type="ECO:0000256" key="1">
    <source>
        <dbReference type="SAM" id="MobiDB-lite"/>
    </source>
</evidence>
<dbReference type="RefSeq" id="WP_168874927.1">
    <property type="nucleotide sequence ID" value="NZ_JABAIA010000004.1"/>
</dbReference>
<gene>
    <name evidence="2" type="ORF">HGH92_32080</name>
</gene>
<proteinExistence type="predicted"/>
<evidence type="ECO:0000313" key="2">
    <source>
        <dbReference type="EMBL" id="NLR68984.1"/>
    </source>
</evidence>
<feature type="region of interest" description="Disordered" evidence="1">
    <location>
        <begin position="24"/>
        <end position="46"/>
    </location>
</feature>
<dbReference type="Proteomes" id="UP000570474">
    <property type="component" value="Unassembled WGS sequence"/>
</dbReference>
<evidence type="ECO:0000313" key="3">
    <source>
        <dbReference type="Proteomes" id="UP000570474"/>
    </source>
</evidence>
<accession>A0A847S3G6</accession>